<gene>
    <name evidence="1" type="ORF">BN000_04596</name>
</gene>
<sequence>MIFNNRALFYSKESALILVFPGFLRFETLFSFSIVESLAYEKDSP</sequence>
<proteinExistence type="predicted"/>
<dbReference type="EMBL" id="CVRB01000005">
    <property type="protein sequence ID" value="CRK84558.1"/>
    <property type="molecule type" value="Genomic_DNA"/>
</dbReference>
<dbReference type="AlphaFoldDB" id="A0A0U1P341"/>
<dbReference type="Proteomes" id="UP000199087">
    <property type="component" value="Unassembled WGS sequence"/>
</dbReference>
<name>A0A0U1P341_9BACI</name>
<keyword evidence="2" id="KW-1185">Reference proteome</keyword>
<protein>
    <submittedName>
        <fullName evidence="1">Uncharacterized protein</fullName>
    </submittedName>
</protein>
<reference evidence="2" key="1">
    <citation type="submission" date="2015-05" db="EMBL/GenBank/DDBJ databases">
        <authorList>
            <person name="Urmite Genomes"/>
        </authorList>
    </citation>
    <scope>NUCLEOTIDE SEQUENCE [LARGE SCALE GENOMIC DNA]</scope>
    <source>
        <strain evidence="2">LF1</strain>
    </source>
</reference>
<organism evidence="1 2">
    <name type="scientific">Neobacillus massiliamazoniensis</name>
    <dbReference type="NCBI Taxonomy" id="1499688"/>
    <lineage>
        <taxon>Bacteria</taxon>
        <taxon>Bacillati</taxon>
        <taxon>Bacillota</taxon>
        <taxon>Bacilli</taxon>
        <taxon>Bacillales</taxon>
        <taxon>Bacillaceae</taxon>
        <taxon>Neobacillus</taxon>
    </lineage>
</organism>
<accession>A0A0U1P341</accession>
<evidence type="ECO:0000313" key="2">
    <source>
        <dbReference type="Proteomes" id="UP000199087"/>
    </source>
</evidence>
<evidence type="ECO:0000313" key="1">
    <source>
        <dbReference type="EMBL" id="CRK84558.1"/>
    </source>
</evidence>